<dbReference type="Proteomes" id="UP000198559">
    <property type="component" value="Unassembled WGS sequence"/>
</dbReference>
<evidence type="ECO:0000256" key="4">
    <source>
        <dbReference type="ARBA" id="ARBA00023136"/>
    </source>
</evidence>
<keyword evidence="3 5" id="KW-1133">Transmembrane helix</keyword>
<feature type="transmembrane region" description="Helical" evidence="5">
    <location>
        <begin position="79"/>
        <end position="101"/>
    </location>
</feature>
<evidence type="ECO:0000256" key="2">
    <source>
        <dbReference type="ARBA" id="ARBA00022692"/>
    </source>
</evidence>
<feature type="transmembrane region" description="Helical" evidence="5">
    <location>
        <begin position="12"/>
        <end position="32"/>
    </location>
</feature>
<dbReference type="GO" id="GO:0009403">
    <property type="term" value="P:toxin biosynthetic process"/>
    <property type="evidence" value="ECO:0007669"/>
    <property type="project" value="InterPro"/>
</dbReference>
<feature type="transmembrane region" description="Helical" evidence="5">
    <location>
        <begin position="151"/>
        <end position="172"/>
    </location>
</feature>
<dbReference type="InterPro" id="IPR003825">
    <property type="entry name" value="Colicin-V_CvpA"/>
</dbReference>
<dbReference type="AlphaFoldDB" id="A0A1H6LXH0"/>
<name>A0A1H6LXH0_9GAMM</name>
<dbReference type="GO" id="GO:0016020">
    <property type="term" value="C:membrane"/>
    <property type="evidence" value="ECO:0007669"/>
    <property type="project" value="UniProtKB-SubCell"/>
</dbReference>
<keyword evidence="4 5" id="KW-0472">Membrane</keyword>
<keyword evidence="2 5" id="KW-0812">Transmembrane</keyword>
<feature type="transmembrane region" description="Helical" evidence="5">
    <location>
        <begin position="218"/>
        <end position="239"/>
    </location>
</feature>
<dbReference type="Pfam" id="PF02674">
    <property type="entry name" value="Colicin_V"/>
    <property type="match status" value="1"/>
</dbReference>
<gene>
    <name evidence="6" type="ORF">BAZSYMB_SCAFFOLD00022_9</name>
</gene>
<feature type="transmembrane region" description="Helical" evidence="5">
    <location>
        <begin position="39"/>
        <end position="59"/>
    </location>
</feature>
<dbReference type="EMBL" id="CVUD02000249">
    <property type="protein sequence ID" value="SEH93520.1"/>
    <property type="molecule type" value="Genomic_DNA"/>
</dbReference>
<evidence type="ECO:0000256" key="1">
    <source>
        <dbReference type="ARBA" id="ARBA00004141"/>
    </source>
</evidence>
<organism evidence="6 7">
    <name type="scientific">Bathymodiolus azoricus thioautotrophic gill symbiont</name>
    <dbReference type="NCBI Taxonomy" id="235205"/>
    <lineage>
        <taxon>Bacteria</taxon>
        <taxon>Pseudomonadati</taxon>
        <taxon>Pseudomonadota</taxon>
        <taxon>Gammaproteobacteria</taxon>
        <taxon>sulfur-oxidizing symbionts</taxon>
    </lineage>
</organism>
<accession>A0A1H6LXH0</accession>
<sequence length="282" mass="31526">MEEISANINETIGLLVWSDWLTMIILLVFIGFGIKRGLVVEAVNLLFLIVAVFGAWLFYEKLSHLAIIRWSLDSHQSQLAVAFGIIFVAVLAIKIGMYKLIAISSEGKSPCTLNKLFALSVLLTLNLFASWHCTSSFTNSEVMAYFVSDIALRIELSFILIFTAITGTALLLKHIFNISISSHEPCFLASFFRIILNGLHSVGVTLNARETSTPMRKIWGAIVGLLKGFVLIVALILILQNIDFISKQVFWIESQSLFKAFQDMATSIRPELADYLLFIKKN</sequence>
<evidence type="ECO:0000313" key="7">
    <source>
        <dbReference type="Proteomes" id="UP000198559"/>
    </source>
</evidence>
<evidence type="ECO:0000256" key="5">
    <source>
        <dbReference type="SAM" id="Phobius"/>
    </source>
</evidence>
<feature type="transmembrane region" description="Helical" evidence="5">
    <location>
        <begin position="113"/>
        <end position="131"/>
    </location>
</feature>
<protein>
    <submittedName>
        <fullName evidence="6">[weak similarity to] Colicin V productionprotein</fullName>
    </submittedName>
</protein>
<evidence type="ECO:0000313" key="6">
    <source>
        <dbReference type="EMBL" id="SEH93520.1"/>
    </source>
</evidence>
<reference evidence="7" key="1">
    <citation type="submission" date="2016-06" db="EMBL/GenBank/DDBJ databases">
        <authorList>
            <person name="Petersen J."/>
            <person name="Sayavedra L."/>
        </authorList>
    </citation>
    <scope>NUCLEOTIDE SEQUENCE [LARGE SCALE GENOMIC DNA]</scope>
    <source>
        <strain evidence="7">BazSymB</strain>
    </source>
</reference>
<evidence type="ECO:0000256" key="3">
    <source>
        <dbReference type="ARBA" id="ARBA00022989"/>
    </source>
</evidence>
<proteinExistence type="predicted"/>
<dbReference type="STRING" id="235205.BAZSYMB_SCAFFOLD00022_9"/>
<comment type="subcellular location">
    <subcellularLocation>
        <location evidence="1">Membrane</location>
        <topology evidence="1">Multi-pass membrane protein</topology>
    </subcellularLocation>
</comment>